<sequence>MLSTAAFTRRFVGASALAMYAFSQYPLAQPTSDFSLSLAQGSDSVPLDRRDAFAVNLRQIAARIGVKHPERISIRIGEETSGASLGSNATIGWRGACLVLPLELYEAFHASDVMRKQFDDIPTREEINFVLAHESAHIARNHSIVSGTFLPMSLVACCYAIKKIPNKAVASVFGSLAMLGGNLLLSWRLEHEADHIAAENGFASGGIDCFQRKLSRNCELRSLLDTRMITKEGNYLGDTSHPLLTSRIRHLQLIAHDPLHSEASSSQHSGCRYCLRM</sequence>
<keyword evidence="1 6" id="KW-0645">Protease</keyword>
<feature type="domain" description="Peptidase M48" evidence="7">
    <location>
        <begin position="122"/>
        <end position="252"/>
    </location>
</feature>
<evidence type="ECO:0000256" key="1">
    <source>
        <dbReference type="ARBA" id="ARBA00022670"/>
    </source>
</evidence>
<dbReference type="GO" id="GO:0006508">
    <property type="term" value="P:proteolysis"/>
    <property type="evidence" value="ECO:0007669"/>
    <property type="project" value="UniProtKB-KW"/>
</dbReference>
<keyword evidence="5 6" id="KW-0482">Metalloprotease</keyword>
<gene>
    <name evidence="8" type="ORF">Poli38472_004084</name>
</gene>
<evidence type="ECO:0000313" key="8">
    <source>
        <dbReference type="EMBL" id="TMW66319.1"/>
    </source>
</evidence>
<dbReference type="InterPro" id="IPR001915">
    <property type="entry name" value="Peptidase_M48"/>
</dbReference>
<comment type="similarity">
    <text evidence="6">Belongs to the peptidase M48 family.</text>
</comment>
<evidence type="ECO:0000256" key="5">
    <source>
        <dbReference type="ARBA" id="ARBA00023049"/>
    </source>
</evidence>
<dbReference type="OrthoDB" id="110174at2759"/>
<keyword evidence="4 6" id="KW-0862">Zinc</keyword>
<proteinExistence type="inferred from homology"/>
<evidence type="ECO:0000256" key="6">
    <source>
        <dbReference type="RuleBase" id="RU003983"/>
    </source>
</evidence>
<dbReference type="EMBL" id="SPLM01000036">
    <property type="protein sequence ID" value="TMW66319.1"/>
    <property type="molecule type" value="Genomic_DNA"/>
</dbReference>
<protein>
    <recommendedName>
        <fullName evidence="7">Peptidase M48 domain-containing protein</fullName>
    </recommendedName>
</protein>
<evidence type="ECO:0000256" key="4">
    <source>
        <dbReference type="ARBA" id="ARBA00022833"/>
    </source>
</evidence>
<dbReference type="GO" id="GO:0046872">
    <property type="term" value="F:metal ion binding"/>
    <property type="evidence" value="ECO:0007669"/>
    <property type="project" value="UniProtKB-KW"/>
</dbReference>
<dbReference type="Pfam" id="PF01435">
    <property type="entry name" value="Peptidase_M48"/>
    <property type="match status" value="1"/>
</dbReference>
<dbReference type="Proteomes" id="UP000794436">
    <property type="component" value="Unassembled WGS sequence"/>
</dbReference>
<accession>A0A8K1CNG2</accession>
<comment type="cofactor">
    <cofactor evidence="6">
        <name>Zn(2+)</name>
        <dbReference type="ChEBI" id="CHEBI:29105"/>
    </cofactor>
    <text evidence="6">Binds 1 zinc ion per subunit.</text>
</comment>
<organism evidence="8 9">
    <name type="scientific">Pythium oligandrum</name>
    <name type="common">Mycoparasitic fungus</name>
    <dbReference type="NCBI Taxonomy" id="41045"/>
    <lineage>
        <taxon>Eukaryota</taxon>
        <taxon>Sar</taxon>
        <taxon>Stramenopiles</taxon>
        <taxon>Oomycota</taxon>
        <taxon>Peronosporomycetes</taxon>
        <taxon>Pythiales</taxon>
        <taxon>Pythiaceae</taxon>
        <taxon>Pythium</taxon>
    </lineage>
</organism>
<comment type="caution">
    <text evidence="8">The sequence shown here is derived from an EMBL/GenBank/DDBJ whole genome shotgun (WGS) entry which is preliminary data.</text>
</comment>
<keyword evidence="3 6" id="KW-0378">Hydrolase</keyword>
<reference evidence="8" key="1">
    <citation type="submission" date="2019-03" db="EMBL/GenBank/DDBJ databases">
        <title>Long read genome sequence of the mycoparasitic Pythium oligandrum ATCC 38472 isolated from sugarbeet rhizosphere.</title>
        <authorList>
            <person name="Gaulin E."/>
        </authorList>
    </citation>
    <scope>NUCLEOTIDE SEQUENCE</scope>
    <source>
        <strain evidence="8">ATCC 38472_TT</strain>
    </source>
</reference>
<name>A0A8K1CNG2_PYTOL</name>
<evidence type="ECO:0000256" key="2">
    <source>
        <dbReference type="ARBA" id="ARBA00022723"/>
    </source>
</evidence>
<dbReference type="AlphaFoldDB" id="A0A8K1CNG2"/>
<keyword evidence="2" id="KW-0479">Metal-binding</keyword>
<evidence type="ECO:0000313" key="9">
    <source>
        <dbReference type="Proteomes" id="UP000794436"/>
    </source>
</evidence>
<keyword evidence="9" id="KW-1185">Reference proteome</keyword>
<evidence type="ECO:0000256" key="3">
    <source>
        <dbReference type="ARBA" id="ARBA00022801"/>
    </source>
</evidence>
<evidence type="ECO:0000259" key="7">
    <source>
        <dbReference type="Pfam" id="PF01435"/>
    </source>
</evidence>
<dbReference type="GO" id="GO:0004222">
    <property type="term" value="F:metalloendopeptidase activity"/>
    <property type="evidence" value="ECO:0007669"/>
    <property type="project" value="InterPro"/>
</dbReference>